<dbReference type="AlphaFoldDB" id="A0A1E7KDS5"/>
<dbReference type="Proteomes" id="UP000175829">
    <property type="component" value="Unassembled WGS sequence"/>
</dbReference>
<sequence>MPEVPSLSYSTVRNVDLSALRKAVTEWGKLPKALETVTTTFGRSVSGPLETSGWMGETADAAFGKFRRVRSQMNEAEGQARKMGTVMSEALHVFEEAKEGLKSIEDKVSRPEGGTKSYLKIDAAEGVVRLDLPDGQTSPATEEIIADYNKTIREHIENASLADHRLKTALQIDPAGKGFNDDIVSHLEDVDRETKDDIDAALKLAREKGPGMSEKELSKFNGLLAKNAKNSDFAEQFTLGMGPKGTIDFWHGMAKPKTEQRGTAGSATIPWSTSEAARRAALQDNLGVVLGLASRSGSPAMETWKKDMLDISMDRIHAAEAKGKPYASGGVYNAQVLSNLMRTGTWDSDFLNDYGEKLLDKDREKAVKGHVYDPPSKWISGGLADSSFLNFGPKNDAGEDPVTGLMKALNHNPDASTEFFKNDGNFDYLTKEREWPADGEIAEKGDLKDVKGGSQALAEALTAATTGHEYGAELAHRPSHTQDQADVMSKLIEGIAAKGDHITLEPGMHKPLGEAAGEYVPDIFQALKDGSHKEQLFPVEGATADMGHYEATRFMLRLSQDPDANGMLTAAQKVYMADTLEHHLAGDLPAEQKYDASPKETAQEIIGTSGEIAGTLAIGRQEALIGPAVVRDAEFESATLSARLWGNAAFGTGVIPATVKWMSPVAGAAFGSVVTGAAGAGAYDIDAQISRSESIDKADIASQNYDRAQKDDIRRNEEILEKLEQTHHVDTSSTWSEVFSKDGFDGAFTRVSRTAPFLDSIDQVKSLTVERPDS</sequence>
<accession>A0A1E7KDS5</accession>
<name>A0A1E7KDS5_9ACTN</name>
<dbReference type="Gene3D" id="1.20.1260.20">
    <property type="entry name" value="PPE superfamily"/>
    <property type="match status" value="1"/>
</dbReference>
<protein>
    <recommendedName>
        <fullName evidence="3">PPE family protein</fullName>
    </recommendedName>
</protein>
<comment type="caution">
    <text evidence="1">The sequence shown here is derived from an EMBL/GenBank/DDBJ whole genome shotgun (WGS) entry which is preliminary data.</text>
</comment>
<evidence type="ECO:0000313" key="2">
    <source>
        <dbReference type="Proteomes" id="UP000175829"/>
    </source>
</evidence>
<dbReference type="PATRIC" id="fig|943816.4.peg.5480"/>
<evidence type="ECO:0008006" key="3">
    <source>
        <dbReference type="Google" id="ProtNLM"/>
    </source>
</evidence>
<gene>
    <name evidence="1" type="ORF">AN217_01955</name>
</gene>
<evidence type="ECO:0000313" key="1">
    <source>
        <dbReference type="EMBL" id="OEV02057.1"/>
    </source>
</evidence>
<proteinExistence type="predicted"/>
<reference evidence="1 2" key="1">
    <citation type="journal article" date="2016" name="Front. Microbiol.">
        <title>Comparative Genomics Analysis of Streptomyces Species Reveals Their Adaptation to the Marine Environment and Their Diversity at the Genomic Level.</title>
        <authorList>
            <person name="Tian X."/>
            <person name="Zhang Z."/>
            <person name="Yang T."/>
            <person name="Chen M."/>
            <person name="Li J."/>
            <person name="Chen F."/>
            <person name="Yang J."/>
            <person name="Li W."/>
            <person name="Zhang B."/>
            <person name="Zhang Z."/>
            <person name="Wu J."/>
            <person name="Zhang C."/>
            <person name="Long L."/>
            <person name="Xiao J."/>
        </authorList>
    </citation>
    <scope>NUCLEOTIDE SEQUENCE [LARGE SCALE GENOMIC DNA]</scope>
    <source>
        <strain evidence="1 2">SCSIO M10379</strain>
    </source>
</reference>
<organism evidence="1 2">
    <name type="scientific">Streptomyces qinglanensis</name>
    <dbReference type="NCBI Taxonomy" id="943816"/>
    <lineage>
        <taxon>Bacteria</taxon>
        <taxon>Bacillati</taxon>
        <taxon>Actinomycetota</taxon>
        <taxon>Actinomycetes</taxon>
        <taxon>Kitasatosporales</taxon>
        <taxon>Streptomycetaceae</taxon>
        <taxon>Streptomyces</taxon>
    </lineage>
</organism>
<dbReference type="InterPro" id="IPR038332">
    <property type="entry name" value="PPE_sf"/>
</dbReference>
<dbReference type="EMBL" id="LJGV01000021">
    <property type="protein sequence ID" value="OEV02057.1"/>
    <property type="molecule type" value="Genomic_DNA"/>
</dbReference>